<accession>W1S2R5</accession>
<evidence type="ECO:0000256" key="1">
    <source>
        <dbReference type="ARBA" id="ARBA00023015"/>
    </source>
</evidence>
<dbReference type="Proteomes" id="UP000018857">
    <property type="component" value="Unassembled WGS sequence"/>
</dbReference>
<dbReference type="InterPro" id="IPR009057">
    <property type="entry name" value="Homeodomain-like_sf"/>
</dbReference>
<dbReference type="STRING" id="1208321.D104_00525"/>
<dbReference type="PANTHER" id="PTHR30055:SF146">
    <property type="entry name" value="HTH-TYPE TRANSCRIPTIONAL DUAL REGULATOR CECR"/>
    <property type="match status" value="1"/>
</dbReference>
<dbReference type="eggNOG" id="COG1309">
    <property type="taxonomic scope" value="Bacteria"/>
</dbReference>
<evidence type="ECO:0000256" key="2">
    <source>
        <dbReference type="ARBA" id="ARBA00023125"/>
    </source>
</evidence>
<proteinExistence type="predicted"/>
<feature type="domain" description="HTH tetR-type" evidence="5">
    <location>
        <begin position="6"/>
        <end position="66"/>
    </location>
</feature>
<protein>
    <submittedName>
        <fullName evidence="6">TetR family transcriptional regulator</fullName>
    </submittedName>
</protein>
<dbReference type="InterPro" id="IPR039536">
    <property type="entry name" value="TetR_C_Proteobacteria"/>
</dbReference>
<evidence type="ECO:0000259" key="5">
    <source>
        <dbReference type="PROSITE" id="PS50977"/>
    </source>
</evidence>
<evidence type="ECO:0000313" key="7">
    <source>
        <dbReference type="Proteomes" id="UP000018857"/>
    </source>
</evidence>
<name>W1S2R5_9GAMM</name>
<comment type="caution">
    <text evidence="6">The sequence shown here is derived from an EMBL/GenBank/DDBJ whole genome shotgun (WGS) entry which is preliminary data.</text>
</comment>
<dbReference type="EMBL" id="AYOZ01000001">
    <property type="protein sequence ID" value="ETI62274.1"/>
    <property type="molecule type" value="Genomic_DNA"/>
</dbReference>
<dbReference type="PROSITE" id="PS50977">
    <property type="entry name" value="HTH_TETR_2"/>
    <property type="match status" value="1"/>
</dbReference>
<feature type="DNA-binding region" description="H-T-H motif" evidence="4">
    <location>
        <begin position="29"/>
        <end position="48"/>
    </location>
</feature>
<dbReference type="FunFam" id="1.10.10.60:FF:000141">
    <property type="entry name" value="TetR family transcriptional regulator"/>
    <property type="match status" value="1"/>
</dbReference>
<dbReference type="SUPFAM" id="SSF46689">
    <property type="entry name" value="Homeodomain-like"/>
    <property type="match status" value="1"/>
</dbReference>
<dbReference type="InterPro" id="IPR001647">
    <property type="entry name" value="HTH_TetR"/>
</dbReference>
<keyword evidence="1" id="KW-0805">Transcription regulation</keyword>
<dbReference type="PATRIC" id="fig|1208321.3.peg.105"/>
<evidence type="ECO:0000256" key="4">
    <source>
        <dbReference type="PROSITE-ProRule" id="PRU00335"/>
    </source>
</evidence>
<dbReference type="PRINTS" id="PR00455">
    <property type="entry name" value="HTHTETR"/>
</dbReference>
<organism evidence="6 7">
    <name type="scientific">Marinomonas profundimaris</name>
    <dbReference type="NCBI Taxonomy" id="1208321"/>
    <lineage>
        <taxon>Bacteria</taxon>
        <taxon>Pseudomonadati</taxon>
        <taxon>Pseudomonadota</taxon>
        <taxon>Gammaproteobacteria</taxon>
        <taxon>Oceanospirillales</taxon>
        <taxon>Oceanospirillaceae</taxon>
        <taxon>Marinomonas</taxon>
    </lineage>
</organism>
<keyword evidence="7" id="KW-1185">Reference proteome</keyword>
<dbReference type="GO" id="GO:0003700">
    <property type="term" value="F:DNA-binding transcription factor activity"/>
    <property type="evidence" value="ECO:0007669"/>
    <property type="project" value="TreeGrafter"/>
</dbReference>
<dbReference type="AlphaFoldDB" id="W1S2R5"/>
<dbReference type="GO" id="GO:0000976">
    <property type="term" value="F:transcription cis-regulatory region binding"/>
    <property type="evidence" value="ECO:0007669"/>
    <property type="project" value="TreeGrafter"/>
</dbReference>
<dbReference type="Gene3D" id="1.10.357.10">
    <property type="entry name" value="Tetracycline Repressor, domain 2"/>
    <property type="match status" value="1"/>
</dbReference>
<keyword evidence="2 4" id="KW-0238">DNA-binding</keyword>
<dbReference type="RefSeq" id="WP_024022328.1">
    <property type="nucleotide sequence ID" value="NZ_AYOZ01000001.1"/>
</dbReference>
<dbReference type="Pfam" id="PF14246">
    <property type="entry name" value="TetR_C_7"/>
    <property type="match status" value="1"/>
</dbReference>
<sequence>MRRKTAAKRLVFVEAAGSLFLNYGFSAVTMESIAAAANSSKVTLYNYFSSKEELFEAWAFEAGKGAFEQLVAAIDENMTPRDVLFRVGTAYLKLITKQEVISINRLIIGEAERFPQLAQRFYAVGPKRTLANLILAVDSLVVRGALVDQDANKMAVHFKALCEGTMFEKLIWGIDSLPSEDDIKALVADAVDNFILFYGNEAKSS</sequence>
<dbReference type="InterPro" id="IPR050109">
    <property type="entry name" value="HTH-type_TetR-like_transc_reg"/>
</dbReference>
<dbReference type="Gene3D" id="1.10.10.60">
    <property type="entry name" value="Homeodomain-like"/>
    <property type="match status" value="1"/>
</dbReference>
<evidence type="ECO:0000313" key="6">
    <source>
        <dbReference type="EMBL" id="ETI62274.1"/>
    </source>
</evidence>
<gene>
    <name evidence="6" type="ORF">D104_00525</name>
</gene>
<reference evidence="6 7" key="1">
    <citation type="journal article" date="2014" name="Genome Announc.">
        <title>Draft Genome Sequence of Marinomonas sp. Strain D104, a Polycyclic Aromatic Hydrocarbon-Degrading Bacterium from the Deep-Sea Sediment of the Arctic Ocean.</title>
        <authorList>
            <person name="Dong C."/>
            <person name="Bai X."/>
            <person name="Lai Q."/>
            <person name="Xie Y."/>
            <person name="Chen X."/>
            <person name="Shao Z."/>
        </authorList>
    </citation>
    <scope>NUCLEOTIDE SEQUENCE [LARGE SCALE GENOMIC DNA]</scope>
    <source>
        <strain evidence="6 7">D104</strain>
    </source>
</reference>
<dbReference type="OrthoDB" id="8535430at2"/>
<dbReference type="PANTHER" id="PTHR30055">
    <property type="entry name" value="HTH-TYPE TRANSCRIPTIONAL REGULATOR RUTR"/>
    <property type="match status" value="1"/>
</dbReference>
<keyword evidence="3" id="KW-0804">Transcription</keyword>
<evidence type="ECO:0000256" key="3">
    <source>
        <dbReference type="ARBA" id="ARBA00023163"/>
    </source>
</evidence>
<dbReference type="Pfam" id="PF00440">
    <property type="entry name" value="TetR_N"/>
    <property type="match status" value="1"/>
</dbReference>